<protein>
    <submittedName>
        <fullName evidence="2">DUF4166 domain-containing protein</fullName>
    </submittedName>
</protein>
<organism evidence="2 3">
    <name type="scientific">Aliikangiella marina</name>
    <dbReference type="NCBI Taxonomy" id="1712262"/>
    <lineage>
        <taxon>Bacteria</taxon>
        <taxon>Pseudomonadati</taxon>
        <taxon>Pseudomonadota</taxon>
        <taxon>Gammaproteobacteria</taxon>
        <taxon>Oceanospirillales</taxon>
        <taxon>Pleioneaceae</taxon>
        <taxon>Aliikangiella</taxon>
    </lineage>
</organism>
<feature type="domain" description="DUF4166" evidence="1">
    <location>
        <begin position="28"/>
        <end position="205"/>
    </location>
</feature>
<dbReference type="EMBL" id="VIKR01000005">
    <property type="protein sequence ID" value="TQV72121.1"/>
    <property type="molecule type" value="Genomic_DNA"/>
</dbReference>
<reference evidence="2 3" key="1">
    <citation type="submission" date="2019-06" db="EMBL/GenBank/DDBJ databases">
        <title>Draft genome of Aliikangiella marina GYP-15.</title>
        <authorList>
            <person name="Wang G."/>
        </authorList>
    </citation>
    <scope>NUCLEOTIDE SEQUENCE [LARGE SCALE GENOMIC DNA]</scope>
    <source>
        <strain evidence="2 3">GYP-15</strain>
    </source>
</reference>
<name>A0A545T4H5_9GAMM</name>
<evidence type="ECO:0000259" key="1">
    <source>
        <dbReference type="Pfam" id="PF13761"/>
    </source>
</evidence>
<dbReference type="OrthoDB" id="8844917at2"/>
<comment type="caution">
    <text evidence="2">The sequence shown here is derived from an EMBL/GenBank/DDBJ whole genome shotgun (WGS) entry which is preliminary data.</text>
</comment>
<sequence length="209" mass="23890">MSLNPPRKIPNTKISYRALLGESQWHKLHPLVQKRFGDDQNKAVVYQGVMSEIYLSTMGKLFAQVCRLIGQPLALYEGMNVPMKVHVYENSILGGMTWDRFYQYQNKPVNRVKSTKVIQANGVLVEVVGCGFGMKLNPSESAGAIVFESDYFFLQLGKKRIKIPDWLTPGKMTVSQRALSDEWFEFKLDVTHKLLGRTYYQIGQFSESQ</sequence>
<dbReference type="AlphaFoldDB" id="A0A545T4H5"/>
<dbReference type="RefSeq" id="WP_142943449.1">
    <property type="nucleotide sequence ID" value="NZ_VIKR01000005.1"/>
</dbReference>
<dbReference type="Proteomes" id="UP000317839">
    <property type="component" value="Unassembled WGS sequence"/>
</dbReference>
<proteinExistence type="predicted"/>
<evidence type="ECO:0000313" key="3">
    <source>
        <dbReference type="Proteomes" id="UP000317839"/>
    </source>
</evidence>
<dbReference type="Pfam" id="PF13761">
    <property type="entry name" value="DUF4166"/>
    <property type="match status" value="1"/>
</dbReference>
<accession>A0A545T4H5</accession>
<keyword evidence="3" id="KW-1185">Reference proteome</keyword>
<evidence type="ECO:0000313" key="2">
    <source>
        <dbReference type="EMBL" id="TQV72121.1"/>
    </source>
</evidence>
<dbReference type="InterPro" id="IPR025311">
    <property type="entry name" value="DUF4166"/>
</dbReference>
<gene>
    <name evidence="2" type="ORF">FLL45_18035</name>
</gene>